<gene>
    <name evidence="3" type="ORF">Thini_0880</name>
</gene>
<dbReference type="RefSeq" id="WP_002707459.1">
    <property type="nucleotide sequence ID" value="NZ_JH651384.1"/>
</dbReference>
<dbReference type="OrthoDB" id="9785445at2"/>
<keyword evidence="4" id="KW-1185">Reference proteome</keyword>
<evidence type="ECO:0008006" key="5">
    <source>
        <dbReference type="Google" id="ProtNLM"/>
    </source>
</evidence>
<dbReference type="Gene3D" id="3.40.30.10">
    <property type="entry name" value="Glutaredoxin"/>
    <property type="match status" value="1"/>
</dbReference>
<accession>A0A656HA08</accession>
<protein>
    <recommendedName>
        <fullName evidence="5">Thioredoxin domain-containing protein</fullName>
    </recommendedName>
</protein>
<proteinExistence type="inferred from homology"/>
<evidence type="ECO:0000256" key="2">
    <source>
        <dbReference type="SAM" id="Phobius"/>
    </source>
</evidence>
<keyword evidence="2" id="KW-0812">Transmembrane</keyword>
<evidence type="ECO:0000256" key="1">
    <source>
        <dbReference type="ARBA" id="ARBA00010996"/>
    </source>
</evidence>
<evidence type="ECO:0000313" key="4">
    <source>
        <dbReference type="Proteomes" id="UP000005317"/>
    </source>
</evidence>
<dbReference type="AlphaFoldDB" id="A0A656HA08"/>
<keyword evidence="2" id="KW-0472">Membrane</keyword>
<dbReference type="InterPro" id="IPR036249">
    <property type="entry name" value="Thioredoxin-like_sf"/>
</dbReference>
<dbReference type="Proteomes" id="UP000005317">
    <property type="component" value="Unassembled WGS sequence"/>
</dbReference>
<sequence length="210" mass="23090" precursor="true">MSAAVETAPTTATQPRRSNRTFWILVVVCAFPYLAGWLYYQFMDRLPAPVTTNHGTLISPVRAVGELPLLGADGTTFNIADLRGKWVLATVADSACQQACQQNLYHLRQVRQAMGNERRRVERLLVLTETSQLAALLPHLQVHDGVRLATGPAESVARLQGLLQTPNPVAQDGIYIIDPLGNVMMSYPPGFSGELMIKDLRRLLKVSQVG</sequence>
<organism evidence="3 4">
    <name type="scientific">Thiothrix nivea (strain ATCC 35100 / DSM 5205 / JP2)</name>
    <dbReference type="NCBI Taxonomy" id="870187"/>
    <lineage>
        <taxon>Bacteria</taxon>
        <taxon>Pseudomonadati</taxon>
        <taxon>Pseudomonadota</taxon>
        <taxon>Gammaproteobacteria</taxon>
        <taxon>Thiotrichales</taxon>
        <taxon>Thiotrichaceae</taxon>
        <taxon>Thiothrix</taxon>
    </lineage>
</organism>
<dbReference type="Pfam" id="PF02630">
    <property type="entry name" value="SCO1-SenC"/>
    <property type="match status" value="1"/>
</dbReference>
<evidence type="ECO:0000313" key="3">
    <source>
        <dbReference type="EMBL" id="EIJ33508.1"/>
    </source>
</evidence>
<dbReference type="EMBL" id="JH651384">
    <property type="protein sequence ID" value="EIJ33508.1"/>
    <property type="molecule type" value="Genomic_DNA"/>
</dbReference>
<dbReference type="InterPro" id="IPR003782">
    <property type="entry name" value="SCO1/SenC"/>
</dbReference>
<comment type="similarity">
    <text evidence="1">Belongs to the SCO1/2 family.</text>
</comment>
<reference evidence="4" key="1">
    <citation type="journal article" date="2011" name="Stand. Genomic Sci.">
        <title>Genome sequence of the filamentous, gliding Thiothrix nivea neotype strain (JP2(T)).</title>
        <authorList>
            <person name="Lapidus A."/>
            <person name="Nolan M."/>
            <person name="Lucas S."/>
            <person name="Glavina Del Rio T."/>
            <person name="Tice H."/>
            <person name="Cheng J.F."/>
            <person name="Tapia R."/>
            <person name="Han C."/>
            <person name="Goodwin L."/>
            <person name="Pitluck S."/>
            <person name="Liolios K."/>
            <person name="Pagani I."/>
            <person name="Ivanova N."/>
            <person name="Huntemann M."/>
            <person name="Mavromatis K."/>
            <person name="Mikhailova N."/>
            <person name="Pati A."/>
            <person name="Chen A."/>
            <person name="Palaniappan K."/>
            <person name="Land M."/>
            <person name="Brambilla E.M."/>
            <person name="Rohde M."/>
            <person name="Abt B."/>
            <person name="Verbarg S."/>
            <person name="Goker M."/>
            <person name="Bristow J."/>
            <person name="Eisen J.A."/>
            <person name="Markowitz V."/>
            <person name="Hugenholtz P."/>
            <person name="Kyrpides N.C."/>
            <person name="Klenk H.P."/>
            <person name="Woyke T."/>
        </authorList>
    </citation>
    <scope>NUCLEOTIDE SEQUENCE [LARGE SCALE GENOMIC DNA]</scope>
    <source>
        <strain evidence="4">ATCC 35100 / DSM 5205 / JP2</strain>
    </source>
</reference>
<name>A0A656HA08_THINJ</name>
<dbReference type="SUPFAM" id="SSF52833">
    <property type="entry name" value="Thioredoxin-like"/>
    <property type="match status" value="1"/>
</dbReference>
<keyword evidence="2" id="KW-1133">Transmembrane helix</keyword>
<feature type="transmembrane region" description="Helical" evidence="2">
    <location>
        <begin position="21"/>
        <end position="40"/>
    </location>
</feature>